<dbReference type="CDD" id="cd07302">
    <property type="entry name" value="CHD"/>
    <property type="match status" value="1"/>
</dbReference>
<proteinExistence type="predicted"/>
<dbReference type="Gene3D" id="3.30.70.1230">
    <property type="entry name" value="Nucleotide cyclase"/>
    <property type="match status" value="1"/>
</dbReference>
<dbReference type="SUPFAM" id="SSF55073">
    <property type="entry name" value="Nucleotide cyclase"/>
    <property type="match status" value="1"/>
</dbReference>
<evidence type="ECO:0000313" key="7">
    <source>
        <dbReference type="EMBL" id="ACX36906.1"/>
    </source>
</evidence>
<dbReference type="SMART" id="SM00044">
    <property type="entry name" value="CYCc"/>
    <property type="match status" value="1"/>
</dbReference>
<dbReference type="PRINTS" id="PR00344">
    <property type="entry name" value="BCTRLSENSOR"/>
</dbReference>
<dbReference type="Gene3D" id="3.40.50.2300">
    <property type="match status" value="2"/>
</dbReference>
<feature type="region of interest" description="Disordered" evidence="2">
    <location>
        <begin position="302"/>
        <end position="368"/>
    </location>
</feature>
<dbReference type="InterPro" id="IPR050697">
    <property type="entry name" value="Adenylyl/Guanylyl_Cyclase_3/4"/>
</dbReference>
<feature type="region of interest" description="Disordered" evidence="2">
    <location>
        <begin position="1"/>
        <end position="44"/>
    </location>
</feature>
<dbReference type="PROSITE" id="PS50109">
    <property type="entry name" value="HIS_KIN"/>
    <property type="match status" value="1"/>
</dbReference>
<dbReference type="SMART" id="SM00448">
    <property type="entry name" value="REC"/>
    <property type="match status" value="2"/>
</dbReference>
<dbReference type="Gene3D" id="3.30.565.10">
    <property type="entry name" value="Histidine kinase-like ATPase, C-terminal domain"/>
    <property type="match status" value="1"/>
</dbReference>
<feature type="transmembrane region" description="Helical" evidence="3">
    <location>
        <begin position="213"/>
        <end position="229"/>
    </location>
</feature>
<dbReference type="InterPro" id="IPR029787">
    <property type="entry name" value="Nucleotide_cyclase"/>
</dbReference>
<gene>
    <name evidence="7" type="primary">AcrA</name>
</gene>
<keyword evidence="3" id="KW-0812">Transmembrane</keyword>
<keyword evidence="1" id="KW-0597">Phosphoprotein</keyword>
<feature type="compositionally biased region" description="Polar residues" evidence="2">
    <location>
        <begin position="1157"/>
        <end position="1167"/>
    </location>
</feature>
<accession>D0FHI7</accession>
<feature type="domain" description="Response regulatory" evidence="5">
    <location>
        <begin position="935"/>
        <end position="1053"/>
    </location>
</feature>
<feature type="modified residue" description="4-aspartylphosphate" evidence="1">
    <location>
        <position position="988"/>
    </location>
</feature>
<feature type="compositionally biased region" description="Low complexity" evidence="2">
    <location>
        <begin position="1172"/>
        <end position="1194"/>
    </location>
</feature>
<feature type="transmembrane region" description="Helical" evidence="3">
    <location>
        <begin position="188"/>
        <end position="206"/>
    </location>
</feature>
<dbReference type="Pfam" id="PF00211">
    <property type="entry name" value="Guanylate_cyc"/>
    <property type="match status" value="1"/>
</dbReference>
<feature type="region of interest" description="Disordered" evidence="2">
    <location>
        <begin position="1303"/>
        <end position="1344"/>
    </location>
</feature>
<feature type="compositionally biased region" description="Low complexity" evidence="2">
    <location>
        <begin position="1303"/>
        <end position="1321"/>
    </location>
</feature>
<feature type="domain" description="Guanylate cyclase" evidence="6">
    <location>
        <begin position="1386"/>
        <end position="1515"/>
    </location>
</feature>
<dbReference type="SUPFAM" id="SSF52172">
    <property type="entry name" value="CheY-like"/>
    <property type="match status" value="2"/>
</dbReference>
<feature type="region of interest" description="Disordered" evidence="2">
    <location>
        <begin position="773"/>
        <end position="870"/>
    </location>
</feature>
<name>D0FHI7_HETPA</name>
<feature type="compositionally biased region" description="Low complexity" evidence="2">
    <location>
        <begin position="344"/>
        <end position="365"/>
    </location>
</feature>
<keyword evidence="3" id="KW-0472">Membrane</keyword>
<dbReference type="Pfam" id="PF02518">
    <property type="entry name" value="HATPase_c"/>
    <property type="match status" value="1"/>
</dbReference>
<feature type="domain" description="Histidine kinase" evidence="4">
    <location>
        <begin position="632"/>
        <end position="909"/>
    </location>
</feature>
<dbReference type="EMBL" id="GU003874">
    <property type="protein sequence ID" value="ACX36906.1"/>
    <property type="molecule type" value="Genomic_DNA"/>
</dbReference>
<dbReference type="InterPro" id="IPR005467">
    <property type="entry name" value="His_kinase_dom"/>
</dbReference>
<evidence type="ECO:0000256" key="3">
    <source>
        <dbReference type="SAM" id="Phobius"/>
    </source>
</evidence>
<organism evidence="7">
    <name type="scientific">Heterostelium pallidum</name>
    <name type="common">Cellular slime mold</name>
    <name type="synonym">Polysphondylium pallidum</name>
    <dbReference type="NCBI Taxonomy" id="13642"/>
    <lineage>
        <taxon>Eukaryota</taxon>
        <taxon>Amoebozoa</taxon>
        <taxon>Evosea</taxon>
        <taxon>Eumycetozoa</taxon>
        <taxon>Dictyostelia</taxon>
        <taxon>Acytosteliales</taxon>
        <taxon>Acytosteliaceae</taxon>
        <taxon>Heterostelium</taxon>
    </lineage>
</organism>
<keyword evidence="3" id="KW-1133">Transmembrane helix</keyword>
<dbReference type="PROSITE" id="PS50110">
    <property type="entry name" value="RESPONSE_REGULATORY"/>
    <property type="match status" value="2"/>
</dbReference>
<dbReference type="SMART" id="SM00387">
    <property type="entry name" value="HATPase_c"/>
    <property type="match status" value="1"/>
</dbReference>
<protein>
    <submittedName>
        <fullName evidence="7">Adenylate cyclase B</fullName>
    </submittedName>
</protein>
<dbReference type="InterPro" id="IPR003594">
    <property type="entry name" value="HATPase_dom"/>
</dbReference>
<comment type="caution">
    <text evidence="1">Lacks conserved residue(s) required for the propagation of feature annotation.</text>
</comment>
<dbReference type="InterPro" id="IPR004358">
    <property type="entry name" value="Sig_transdc_His_kin-like_C"/>
</dbReference>
<evidence type="ECO:0000256" key="1">
    <source>
        <dbReference type="PROSITE-ProRule" id="PRU00169"/>
    </source>
</evidence>
<dbReference type="Pfam" id="PF00072">
    <property type="entry name" value="Response_reg"/>
    <property type="match status" value="2"/>
</dbReference>
<dbReference type="PANTHER" id="PTHR43081">
    <property type="entry name" value="ADENYLATE CYCLASE, TERMINAL-DIFFERENTIATION SPECIFIC-RELATED"/>
    <property type="match status" value="1"/>
</dbReference>
<feature type="transmembrane region" description="Helical" evidence="3">
    <location>
        <begin position="151"/>
        <end position="176"/>
    </location>
</feature>
<feature type="compositionally biased region" description="Gly residues" evidence="2">
    <location>
        <begin position="9"/>
        <end position="19"/>
    </location>
</feature>
<feature type="compositionally biased region" description="Basic residues" evidence="2">
    <location>
        <begin position="801"/>
        <end position="817"/>
    </location>
</feature>
<dbReference type="CDD" id="cd00156">
    <property type="entry name" value="REC"/>
    <property type="match status" value="2"/>
</dbReference>
<feature type="region of interest" description="Disordered" evidence="2">
    <location>
        <begin position="1157"/>
        <end position="1196"/>
    </location>
</feature>
<sequence>MENQFNKRSGGGAESGAGESGENLVGATSTNSNNNYNNNITNNSNINININSMRYRKNNLNINKSNVNNNNLNINNNSNNSIDNNNNSNVFNNLNSPRAVSARKYLLHHALDSDQSNHHYDNIDGLDDEIEQSTSIPFFNVGNISQSVHKLLSYVLFFIVLLFCCLSVGPLLWLPISNQTGCGWCNVIRLEWIISFVGLVSSIFHFSIRRDFFTVYMAFGGFWNALYYRDSYLQPYYITPFNFLFSVFFYLFILFPRAPSNNPRSTRPAIFQRLFFDDEELDANINNNNHNNNHHHYNNENVEQQQHHQQQHQHQQQQQHHQQQQQHQQQHHQHQHHHHKHQRSNSSNSKRNGNGNEHNSNNNNGNGNGNNGSKLNMLYWNICQFALVLVVVIMLFIAILLITVMTTSTDLKVSGGAKQGSIIDLAWTTVESIMYNSPNQIFSINESIVRLILILFLSGMTMLYHLQIRKTYTLLSLASLMPQVAEALYLLEYSMASGASEKDRDFVGDPYGGGIFYILNVLSFLSFFCGLAIDIVQASGEKYTRWKAEGEILHRRLSIELNQQSDYMNRIYATGTQQLLEKFDFMQQFVEKMTHSIMDISKETCHLQSTDLNKYQIRSINTIQELINQNINLVDDIKLILAIESGDISVEDVTFNIFSLIEEVFEKISKDINNTNIELVFRVNEDVPLNLIGDPSALIQILLQLLKNSVKYTEKGDIGVIVSKIDPPVQSDAALLDQDDVYIEISVFDSGTGLTDDQLKIINQFQPFPKFGDYEDSDDDYQSGSSSFKGGYKISHDRYRSRSRSRSRKSKSKHKKNNNNNNNNSSSEEDKDAYQKQNTGQRMEVEDNVIDEDDDDDDDDQEDEMPNSQGTGLGLYICNKIIKGLGGSFVAQKNGDGGCVFVINLVFQVDRSPTPVSENPFALTGDQLAIFNQLPILIIDDDANVRMSTEMILKRLGCISKSAGSTVEGIRELKLATQLNPYRVVLIDYHMPGCDGLETIQMLRDNPLFDNVKLILLLTPTDLLLRNSKTRNITCIVKPLTPTNLVRGISQVFNVAMSVHRKKFNSVFPIKVLESGRGRPLMRTLIGESDFSTQNIIQNCLETFRYHFTFVQDGATLLSMAKKNYYDLILVNIDLPVLNGMEVSDAIRKHELQIQSTASPDPVSTTCDENKSSPLSIGSTGSASSPSKSSSSSAVKGRRMSFPQLFQTSDLVISHKRKGSLKIIGISNTAITLDQMNIYRMSGMDDCIMKQDISIQLTNVLIEMDKQRKQMVYSPQKLLTPLTEKKEDMIVIPQLSTSRVSMMSASNSTPSSSTSSAASSNLIGRSTNSEIGMGLTTTTTTTKSTKRVQDLQNVISRFVPIEFQQLIAPAGMEHVYLGDAISKTITIFFSDIRDFTSTTEKMVVDDVIDFLNTYLAFAIPAITDKGGFIDKFIGDAIMAIFPHSDIQEQAIAAVKAAIGMMRSLDFMSESGFRFKSVETGIGINTGKTIIGIVGTETRMEPTALGDAVNLASRTEPLCKEYGSRILVTQFTIEAIGASIDEFTIRLVDSVKVKGKSEAVDIYEVIDGERDDIRALKLSILASFNNGVEHFRKQNYEDALSCFQNCNELFPADKPTKIFIQRCIDSLESEMDQID</sequence>
<dbReference type="GO" id="GO:0016772">
    <property type="term" value="F:transferase activity, transferring phosphorus-containing groups"/>
    <property type="evidence" value="ECO:0007669"/>
    <property type="project" value="InterPro"/>
</dbReference>
<dbReference type="PROSITE" id="PS50125">
    <property type="entry name" value="GUANYLATE_CYCLASE_2"/>
    <property type="match status" value="1"/>
</dbReference>
<dbReference type="GO" id="GO:0000160">
    <property type="term" value="P:phosphorelay signal transduction system"/>
    <property type="evidence" value="ECO:0007669"/>
    <property type="project" value="InterPro"/>
</dbReference>
<feature type="transmembrane region" description="Helical" evidence="3">
    <location>
        <begin position="511"/>
        <end position="536"/>
    </location>
</feature>
<dbReference type="GO" id="GO:0009190">
    <property type="term" value="P:cyclic nucleotide biosynthetic process"/>
    <property type="evidence" value="ECO:0007669"/>
    <property type="project" value="InterPro"/>
</dbReference>
<dbReference type="PANTHER" id="PTHR43081:SF1">
    <property type="entry name" value="ADENYLATE CYCLASE, TERMINAL-DIFFERENTIATION SPECIFIC"/>
    <property type="match status" value="1"/>
</dbReference>
<feature type="compositionally biased region" description="Basic residues" evidence="2">
    <location>
        <begin position="329"/>
        <end position="343"/>
    </location>
</feature>
<feature type="domain" description="Response regulatory" evidence="5">
    <location>
        <begin position="1083"/>
        <end position="1265"/>
    </location>
</feature>
<dbReference type="InterPro" id="IPR011006">
    <property type="entry name" value="CheY-like_superfamily"/>
</dbReference>
<dbReference type="SUPFAM" id="SSF55874">
    <property type="entry name" value="ATPase domain of HSP90 chaperone/DNA topoisomerase II/histidine kinase"/>
    <property type="match status" value="2"/>
</dbReference>
<feature type="compositionally biased region" description="Low complexity" evidence="2">
    <location>
        <begin position="20"/>
        <end position="44"/>
    </location>
</feature>
<feature type="transmembrane region" description="Helical" evidence="3">
    <location>
        <begin position="448"/>
        <end position="466"/>
    </location>
</feature>
<dbReference type="InterPro" id="IPR001054">
    <property type="entry name" value="A/G_cyclase"/>
</dbReference>
<feature type="compositionally biased region" description="Low complexity" evidence="2">
    <location>
        <begin position="302"/>
        <end position="328"/>
    </location>
</feature>
<evidence type="ECO:0000259" key="4">
    <source>
        <dbReference type="PROSITE" id="PS50109"/>
    </source>
</evidence>
<feature type="transmembrane region" description="Helical" evidence="3">
    <location>
        <begin position="378"/>
        <end position="402"/>
    </location>
</feature>
<dbReference type="InterPro" id="IPR001789">
    <property type="entry name" value="Sig_transdc_resp-reg_receiver"/>
</dbReference>
<evidence type="ECO:0000259" key="5">
    <source>
        <dbReference type="PROSITE" id="PS50110"/>
    </source>
</evidence>
<evidence type="ECO:0000256" key="2">
    <source>
        <dbReference type="SAM" id="MobiDB-lite"/>
    </source>
</evidence>
<feature type="compositionally biased region" description="Acidic residues" evidence="2">
    <location>
        <begin position="846"/>
        <end position="865"/>
    </location>
</feature>
<dbReference type="InterPro" id="IPR036890">
    <property type="entry name" value="HATPase_C_sf"/>
</dbReference>
<reference evidence="7" key="1">
    <citation type="submission" date="2009-09" db="EMBL/GenBank/DDBJ databases">
        <title>Functional dissection of adenylate cyclase B, a deeply conserved inducer of spore encapsulation.</title>
        <authorList>
            <person name="Chen Z.-h."/>
            <person name="Schilde C."/>
            <person name="Schaap P."/>
        </authorList>
    </citation>
    <scope>NUCLEOTIDE SEQUENCE</scope>
    <source>
        <strain evidence="7">PN500</strain>
    </source>
</reference>
<feature type="transmembrane region" description="Helical" evidence="3">
    <location>
        <begin position="235"/>
        <end position="255"/>
    </location>
</feature>
<evidence type="ECO:0000259" key="6">
    <source>
        <dbReference type="PROSITE" id="PS50125"/>
    </source>
</evidence>